<dbReference type="KEGG" id="cmiu:B1H56_02715"/>
<dbReference type="EMBL" id="LSZW01000065">
    <property type="protein sequence ID" value="KXK64206.1"/>
    <property type="molecule type" value="Genomic_DNA"/>
</dbReference>
<accession>A0A136Q156</accession>
<protein>
    <submittedName>
        <fullName evidence="2">Uncharacterized protein</fullName>
    </submittedName>
</protein>
<proteinExistence type="predicted"/>
<dbReference type="Proteomes" id="UP000070366">
    <property type="component" value="Unassembled WGS sequence"/>
</dbReference>
<evidence type="ECO:0000313" key="2">
    <source>
        <dbReference type="EMBL" id="KXK64206.1"/>
    </source>
</evidence>
<evidence type="ECO:0000313" key="3">
    <source>
        <dbReference type="Proteomes" id="UP000070366"/>
    </source>
</evidence>
<feature type="compositionally biased region" description="Basic and acidic residues" evidence="1">
    <location>
        <begin position="102"/>
        <end position="119"/>
    </location>
</feature>
<reference evidence="2 3" key="1">
    <citation type="submission" date="2016-02" db="EMBL/GenBank/DDBJ databases">
        <authorList>
            <person name="Wen L."/>
            <person name="He K."/>
            <person name="Yang H."/>
        </authorList>
    </citation>
    <scope>NUCLEOTIDE SEQUENCE [LARGE SCALE GENOMIC DNA]</scope>
    <source>
        <strain evidence="2 3">DSM 22607</strain>
    </source>
</reference>
<dbReference type="AlphaFoldDB" id="A0A136Q156"/>
<dbReference type="STRING" id="626937.HMPREF3293_02850"/>
<keyword evidence="3" id="KW-1185">Reference proteome</keyword>
<sequence length="119" mass="13822">MRECLFIRMGARIFAGRLRLNEILFEIRRISIESMRRETTSVKKAQKIFPFSKKAPDDKEAFDFSRESDMEEKLLGRIREKRLNRLSDEELMEINAAGDLSGKAEADPADKLLGKKKDE</sequence>
<evidence type="ECO:0000256" key="1">
    <source>
        <dbReference type="SAM" id="MobiDB-lite"/>
    </source>
</evidence>
<gene>
    <name evidence="2" type="ORF">HMPREF3293_02850</name>
</gene>
<organism evidence="2 3">
    <name type="scientific">Christensenella minuta</name>
    <dbReference type="NCBI Taxonomy" id="626937"/>
    <lineage>
        <taxon>Bacteria</taxon>
        <taxon>Bacillati</taxon>
        <taxon>Bacillota</taxon>
        <taxon>Clostridia</taxon>
        <taxon>Christensenellales</taxon>
        <taxon>Christensenellaceae</taxon>
        <taxon>Christensenella</taxon>
    </lineage>
</organism>
<feature type="region of interest" description="Disordered" evidence="1">
    <location>
        <begin position="97"/>
        <end position="119"/>
    </location>
</feature>
<name>A0A136Q156_9FIRM</name>
<comment type="caution">
    <text evidence="2">The sequence shown here is derived from an EMBL/GenBank/DDBJ whole genome shotgun (WGS) entry which is preliminary data.</text>
</comment>